<dbReference type="STRING" id="742817.HMPREF9449_00244"/>
<sequence length="379" mass="43091">MRIIFFIAIIGICSLFGCHDPASENPVYTDRTIIVYLGVDNNFTGEDREKIESLTQGWDKNFQGRLLIYADPQKPLTGSGDGLPYLTEVVWEEGRAVAKRLKQYPEQNSASPKVFRQVLEEIIGNYPAASYGLIVLSHASGWLPSGTLASPRTIINDGEKDMELWDFAEAIPVKMDFIVLDACFMAGAEVVYELKDKTDYLISSPAEVLVPGFVYRNMMAHLMLEQPDVVAVARDFYDYFNRQSGSMRSATVSVFKMSALEPWVALSRTLLENINGEQQVDLEQIQRFGYGKNKLYFDLGDYIKALHPERFDEFTKMVNDCVIYKAHTPGYYSAGTYSYSAIEAYSGLTIYIPQTEFPYINSVYRRLKWTQRVNPYIPQ</sequence>
<evidence type="ECO:0000313" key="1">
    <source>
        <dbReference type="EMBL" id="EHP50917.1"/>
    </source>
</evidence>
<dbReference type="PATRIC" id="fig|742817.3.peg.251"/>
<protein>
    <recommendedName>
        <fullName evidence="3">Clostripain family protease</fullName>
    </recommendedName>
</protein>
<dbReference type="HOGENOM" id="CLU_043496_1_0_10"/>
<proteinExistence type="predicted"/>
<dbReference type="PANTHER" id="PTHR37835">
    <property type="entry name" value="ALPHA-CLOSTRIPAIN"/>
    <property type="match status" value="1"/>
</dbReference>
<evidence type="ECO:0008006" key="3">
    <source>
        <dbReference type="Google" id="ProtNLM"/>
    </source>
</evidence>
<dbReference type="EMBL" id="ADMC01000002">
    <property type="protein sequence ID" value="EHP50917.1"/>
    <property type="molecule type" value="Genomic_DNA"/>
</dbReference>
<name>H1DDA8_9BACT</name>
<organism evidence="1 2">
    <name type="scientific">Odoribacter laneus YIT 12061</name>
    <dbReference type="NCBI Taxonomy" id="742817"/>
    <lineage>
        <taxon>Bacteria</taxon>
        <taxon>Pseudomonadati</taxon>
        <taxon>Bacteroidota</taxon>
        <taxon>Bacteroidia</taxon>
        <taxon>Bacteroidales</taxon>
        <taxon>Odoribacteraceae</taxon>
        <taxon>Odoribacter</taxon>
    </lineage>
</organism>
<comment type="caution">
    <text evidence="1">The sequence shown here is derived from an EMBL/GenBank/DDBJ whole genome shotgun (WGS) entry which is preliminary data.</text>
</comment>
<dbReference type="RefSeq" id="WP_009135398.1">
    <property type="nucleotide sequence ID" value="NZ_JH594596.1"/>
</dbReference>
<keyword evidence="2" id="KW-1185">Reference proteome</keyword>
<dbReference type="PROSITE" id="PS51257">
    <property type="entry name" value="PROKAR_LIPOPROTEIN"/>
    <property type="match status" value="1"/>
</dbReference>
<dbReference type="AlphaFoldDB" id="H1DDA8"/>
<reference evidence="1 2" key="1">
    <citation type="submission" date="2012-01" db="EMBL/GenBank/DDBJ databases">
        <title>The Genome Sequence of Odoribacter laneus YIT 12061.</title>
        <authorList>
            <consortium name="The Broad Institute Genome Sequencing Platform"/>
            <person name="Earl A."/>
            <person name="Ward D."/>
            <person name="Feldgarden M."/>
            <person name="Gevers D."/>
            <person name="Morotomi M."/>
            <person name="Young S.K."/>
            <person name="Zeng Q."/>
            <person name="Gargeya S."/>
            <person name="Fitzgerald M."/>
            <person name="Haas B."/>
            <person name="Abouelleil A."/>
            <person name="Alvarado L."/>
            <person name="Arachchi H.M."/>
            <person name="Berlin A."/>
            <person name="Chapman S.B."/>
            <person name="Gearin G."/>
            <person name="Goldberg J."/>
            <person name="Griggs A."/>
            <person name="Gujja S."/>
            <person name="Hansen M."/>
            <person name="Heiman D."/>
            <person name="Howarth C."/>
            <person name="Larimer J."/>
            <person name="Lui A."/>
            <person name="MacDonald P.J.P."/>
            <person name="McCowen C."/>
            <person name="Montmayeur A."/>
            <person name="Murphy C."/>
            <person name="Neiman D."/>
            <person name="Pearson M."/>
            <person name="Priest M."/>
            <person name="Roberts A."/>
            <person name="Saif S."/>
            <person name="Shea T."/>
            <person name="Sisk P."/>
            <person name="Stolte C."/>
            <person name="Sykes S."/>
            <person name="Wortman J."/>
            <person name="Nusbaum C."/>
            <person name="Birren B."/>
        </authorList>
    </citation>
    <scope>NUCLEOTIDE SEQUENCE [LARGE SCALE GENOMIC DNA]</scope>
    <source>
        <strain evidence="1 2">YIT 12061</strain>
    </source>
</reference>
<dbReference type="Pfam" id="PF03415">
    <property type="entry name" value="Peptidase_C11"/>
    <property type="match status" value="1"/>
</dbReference>
<dbReference type="Proteomes" id="UP000004892">
    <property type="component" value="Unassembled WGS sequence"/>
</dbReference>
<dbReference type="Gene3D" id="3.40.50.11970">
    <property type="match status" value="1"/>
</dbReference>
<evidence type="ECO:0000313" key="2">
    <source>
        <dbReference type="Proteomes" id="UP000004892"/>
    </source>
</evidence>
<dbReference type="GeneID" id="98067905"/>
<dbReference type="eggNOG" id="COG2931">
    <property type="taxonomic scope" value="Bacteria"/>
</dbReference>
<dbReference type="PANTHER" id="PTHR37835:SF1">
    <property type="entry name" value="ALPHA-CLOSTRIPAIN"/>
    <property type="match status" value="1"/>
</dbReference>
<gene>
    <name evidence="1" type="ORF">HMPREF9449_00244</name>
</gene>
<dbReference type="InterPro" id="IPR005077">
    <property type="entry name" value="Peptidase_C11"/>
</dbReference>
<accession>H1DDA8</accession>